<proteinExistence type="predicted"/>
<accession>A0ABU9SSK4</accession>
<dbReference type="PANTHER" id="PTHR43433">
    <property type="entry name" value="HYDROLASE, ALPHA/BETA FOLD FAMILY PROTEIN"/>
    <property type="match status" value="1"/>
</dbReference>
<sequence length="313" mass="34426">MSNALPVELRNHSGAVRLAFDAFGERENPPIMLIMGLGAQRFFWEDGFCKMLAEQGFWVIRFDNRDVGESTVLADRLPPNLLQLAASGLFDAAVSTPYSLKDMADDVVSLMAQLGITKAHIVGASMGGMIAQLLAIHHPQNVLSLTSIMSSTGNKNLYKPDKMVLLKLLKPMSKKREKCIESGVEFWRSLHGHFYTFDLLRTESLVRRAYEIGVSTDGVLRQFAAILTAKDRTSGLNRLSVPTLVIHGEDDPLLPVSNGHATASAIDNAILKIYAGMGHTLPIELWRSIVSDIANMAHRADLSEDCERLRAAV</sequence>
<reference evidence="2 3" key="1">
    <citation type="submission" date="2024-03" db="EMBL/GenBank/DDBJ databases">
        <title>Community enrichment and isolation of bacterial strains for fucoidan degradation.</title>
        <authorList>
            <person name="Sichert A."/>
        </authorList>
    </citation>
    <scope>NUCLEOTIDE SEQUENCE [LARGE SCALE GENOMIC DNA]</scope>
    <source>
        <strain evidence="2 3">AS12</strain>
    </source>
</reference>
<dbReference type="InterPro" id="IPR029058">
    <property type="entry name" value="AB_hydrolase_fold"/>
</dbReference>
<name>A0ABU9SSK4_9ALTE</name>
<dbReference type="Pfam" id="PF00561">
    <property type="entry name" value="Abhydrolase_1"/>
    <property type="match status" value="1"/>
</dbReference>
<keyword evidence="2" id="KW-0378">Hydrolase</keyword>
<dbReference type="RefSeq" id="WP_006994457.1">
    <property type="nucleotide sequence ID" value="NZ_JBBMQS010000003.1"/>
</dbReference>
<dbReference type="InterPro" id="IPR050471">
    <property type="entry name" value="AB_hydrolase"/>
</dbReference>
<dbReference type="InterPro" id="IPR000073">
    <property type="entry name" value="AB_hydrolase_1"/>
</dbReference>
<evidence type="ECO:0000313" key="3">
    <source>
        <dbReference type="Proteomes" id="UP001461163"/>
    </source>
</evidence>
<keyword evidence="3" id="KW-1185">Reference proteome</keyword>
<evidence type="ECO:0000313" key="2">
    <source>
        <dbReference type="EMBL" id="MEM5496870.1"/>
    </source>
</evidence>
<dbReference type="Proteomes" id="UP001461163">
    <property type="component" value="Unassembled WGS sequence"/>
</dbReference>
<protein>
    <submittedName>
        <fullName evidence="2">Alpha/beta hydrolase</fullName>
    </submittedName>
</protein>
<dbReference type="GO" id="GO:0016787">
    <property type="term" value="F:hydrolase activity"/>
    <property type="evidence" value="ECO:0007669"/>
    <property type="project" value="UniProtKB-KW"/>
</dbReference>
<gene>
    <name evidence="2" type="ORF">WNY77_05645</name>
</gene>
<dbReference type="Gene3D" id="3.40.50.1820">
    <property type="entry name" value="alpha/beta hydrolase"/>
    <property type="match status" value="1"/>
</dbReference>
<feature type="domain" description="AB hydrolase-1" evidence="1">
    <location>
        <begin position="29"/>
        <end position="283"/>
    </location>
</feature>
<dbReference type="SUPFAM" id="SSF53474">
    <property type="entry name" value="alpha/beta-Hydrolases"/>
    <property type="match status" value="1"/>
</dbReference>
<dbReference type="PANTHER" id="PTHR43433:SF5">
    <property type="entry name" value="AB HYDROLASE-1 DOMAIN-CONTAINING PROTEIN"/>
    <property type="match status" value="1"/>
</dbReference>
<evidence type="ECO:0000259" key="1">
    <source>
        <dbReference type="Pfam" id="PF00561"/>
    </source>
</evidence>
<comment type="caution">
    <text evidence="2">The sequence shown here is derived from an EMBL/GenBank/DDBJ whole genome shotgun (WGS) entry which is preliminary data.</text>
</comment>
<organism evidence="2 3">
    <name type="scientific">Paraglaciecola mesophila</name>
    <dbReference type="NCBI Taxonomy" id="197222"/>
    <lineage>
        <taxon>Bacteria</taxon>
        <taxon>Pseudomonadati</taxon>
        <taxon>Pseudomonadota</taxon>
        <taxon>Gammaproteobacteria</taxon>
        <taxon>Alteromonadales</taxon>
        <taxon>Alteromonadaceae</taxon>
        <taxon>Paraglaciecola</taxon>
    </lineage>
</organism>
<dbReference type="EMBL" id="JBBMQS010000003">
    <property type="protein sequence ID" value="MEM5496870.1"/>
    <property type="molecule type" value="Genomic_DNA"/>
</dbReference>